<gene>
    <name evidence="3" type="ORF">OPV22_030424</name>
</gene>
<name>A0AAV8Q3R6_ENSVE</name>
<evidence type="ECO:0000313" key="4">
    <source>
        <dbReference type="Proteomes" id="UP001222027"/>
    </source>
</evidence>
<dbReference type="GO" id="GO:0071944">
    <property type="term" value="C:cell periphery"/>
    <property type="evidence" value="ECO:0007669"/>
    <property type="project" value="TreeGrafter"/>
</dbReference>
<feature type="chain" id="PRO_5043866114" evidence="2">
    <location>
        <begin position="25"/>
        <end position="173"/>
    </location>
</feature>
<reference evidence="3 4" key="1">
    <citation type="submission" date="2022-12" db="EMBL/GenBank/DDBJ databases">
        <title>Chromosome-scale assembly of the Ensete ventricosum genome.</title>
        <authorList>
            <person name="Dussert Y."/>
            <person name="Stocks J."/>
            <person name="Wendawek A."/>
            <person name="Woldeyes F."/>
            <person name="Nichols R.A."/>
            <person name="Borrell J.S."/>
        </authorList>
    </citation>
    <scope>NUCLEOTIDE SEQUENCE [LARGE SCALE GENOMIC DNA]</scope>
    <source>
        <strain evidence="4">cv. Maze</strain>
        <tissue evidence="3">Seeds</tissue>
    </source>
</reference>
<comment type="caution">
    <text evidence="3">The sequence shown here is derived from an EMBL/GenBank/DDBJ whole genome shotgun (WGS) entry which is preliminary data.</text>
</comment>
<dbReference type="Proteomes" id="UP001222027">
    <property type="component" value="Unassembled WGS sequence"/>
</dbReference>
<organism evidence="3 4">
    <name type="scientific">Ensete ventricosum</name>
    <name type="common">Abyssinian banana</name>
    <name type="synonym">Musa ensete</name>
    <dbReference type="NCBI Taxonomy" id="4639"/>
    <lineage>
        <taxon>Eukaryota</taxon>
        <taxon>Viridiplantae</taxon>
        <taxon>Streptophyta</taxon>
        <taxon>Embryophyta</taxon>
        <taxon>Tracheophyta</taxon>
        <taxon>Spermatophyta</taxon>
        <taxon>Magnoliopsida</taxon>
        <taxon>Liliopsida</taxon>
        <taxon>Zingiberales</taxon>
        <taxon>Musaceae</taxon>
        <taxon>Ensete</taxon>
    </lineage>
</organism>
<sequence length="173" mass="18897">MEKGWVMAVIAAAAALSMSGGVDARHGYEDVKVVHFDGKVLCQDCSKGWNEWMQGQPIKGAKVAVTCLDSRRRAVCHTSDTTDDKGAFDVVVSKFVYGKAVQPKDCTVRLVSSPDPTCNVMTDFGGGKCGVRPHHPSVVHRGMLKYTLGPFYFTSPSCDEPETPPRHYEDDDD</sequence>
<dbReference type="PANTHER" id="PTHR33470">
    <property type="entry name" value="OS01G0164075 PROTEIN"/>
    <property type="match status" value="1"/>
</dbReference>
<keyword evidence="1 2" id="KW-0732">Signal</keyword>
<dbReference type="EMBL" id="JAQQAF010000008">
    <property type="protein sequence ID" value="KAJ8467872.1"/>
    <property type="molecule type" value="Genomic_DNA"/>
</dbReference>
<accession>A0AAV8Q3R6</accession>
<feature type="signal peptide" evidence="2">
    <location>
        <begin position="1"/>
        <end position="24"/>
    </location>
</feature>
<protein>
    <submittedName>
        <fullName evidence="3">Uncharacterized protein</fullName>
    </submittedName>
</protein>
<dbReference type="AlphaFoldDB" id="A0AAV8Q3R6"/>
<evidence type="ECO:0000256" key="2">
    <source>
        <dbReference type="SAM" id="SignalP"/>
    </source>
</evidence>
<keyword evidence="4" id="KW-1185">Reference proteome</keyword>
<evidence type="ECO:0000313" key="3">
    <source>
        <dbReference type="EMBL" id="KAJ8467872.1"/>
    </source>
</evidence>
<evidence type="ECO:0000256" key="1">
    <source>
        <dbReference type="ARBA" id="ARBA00022729"/>
    </source>
</evidence>
<dbReference type="PANTHER" id="PTHR33470:SF29">
    <property type="entry name" value="POLLEN OLE E 1 ALLERGEN AND EXTENSIN FAMILY PROTEIN"/>
    <property type="match status" value="1"/>
</dbReference>
<proteinExistence type="predicted"/>
<dbReference type="Pfam" id="PF01190">
    <property type="entry name" value="Pollen_Ole_e_1"/>
    <property type="match status" value="1"/>
</dbReference>